<dbReference type="OMA" id="FHSGKYY"/>
<feature type="chain" id="PRO_5001600936" evidence="14">
    <location>
        <begin position="22"/>
        <end position="626"/>
    </location>
</feature>
<dbReference type="GO" id="GO:0030247">
    <property type="term" value="F:polysaccharide binding"/>
    <property type="evidence" value="ECO:0007669"/>
    <property type="project" value="InterPro"/>
</dbReference>
<dbReference type="HOGENOM" id="CLU_000288_115_1_1"/>
<keyword evidence="3" id="KW-0808">Transferase</keyword>
<keyword evidence="8 12" id="KW-0067">ATP-binding</keyword>
<dbReference type="FunFam" id="1.10.510.10:FF:000590">
    <property type="entry name" value="PR5-like receptor kinase"/>
    <property type="match status" value="1"/>
</dbReference>
<dbReference type="GO" id="GO:0004674">
    <property type="term" value="F:protein serine/threonine kinase activity"/>
    <property type="evidence" value="ECO:0007669"/>
    <property type="project" value="UniProtKB-KW"/>
</dbReference>
<evidence type="ECO:0000256" key="14">
    <source>
        <dbReference type="SAM" id="SignalP"/>
    </source>
</evidence>
<gene>
    <name evidence="16" type="ORF">TCM_011215</name>
</gene>
<dbReference type="InParanoid" id="A0A061E8F3"/>
<keyword evidence="11" id="KW-0325">Glycoprotein</keyword>
<evidence type="ECO:0000256" key="13">
    <source>
        <dbReference type="SAM" id="Phobius"/>
    </source>
</evidence>
<keyword evidence="2" id="KW-0723">Serine/threonine-protein kinase</keyword>
<dbReference type="InterPro" id="IPR017441">
    <property type="entry name" value="Protein_kinase_ATP_BS"/>
</dbReference>
<dbReference type="Pfam" id="PF13947">
    <property type="entry name" value="GUB_WAK_bind"/>
    <property type="match status" value="1"/>
</dbReference>
<evidence type="ECO:0000313" key="16">
    <source>
        <dbReference type="EMBL" id="EOY01270.1"/>
    </source>
</evidence>
<comment type="subcellular location">
    <subcellularLocation>
        <location evidence="1">Membrane</location>
        <topology evidence="1">Single-pass type I membrane protein</topology>
    </subcellularLocation>
</comment>
<dbReference type="PROSITE" id="PS00108">
    <property type="entry name" value="PROTEIN_KINASE_ST"/>
    <property type="match status" value="1"/>
</dbReference>
<evidence type="ECO:0000256" key="5">
    <source>
        <dbReference type="ARBA" id="ARBA00022729"/>
    </source>
</evidence>
<evidence type="ECO:0000256" key="3">
    <source>
        <dbReference type="ARBA" id="ARBA00022679"/>
    </source>
</evidence>
<dbReference type="EMBL" id="CM001880">
    <property type="protein sequence ID" value="EOY01270.1"/>
    <property type="molecule type" value="Genomic_DNA"/>
</dbReference>
<proteinExistence type="predicted"/>
<keyword evidence="10 13" id="KW-0472">Membrane</keyword>
<evidence type="ECO:0000256" key="2">
    <source>
        <dbReference type="ARBA" id="ARBA00022527"/>
    </source>
</evidence>
<dbReference type="SUPFAM" id="SSF56112">
    <property type="entry name" value="Protein kinase-like (PK-like)"/>
    <property type="match status" value="1"/>
</dbReference>
<sequence>MKNFSALFSLLIFLFINATEARKNPQICSSSCGDIHDISYPFRLKEDPAGCGDPDFQLSCKNNKTILNFHGGLYYVKRISYDERTIRVADVNLANGSCGLPNRSLSIQEVQMDARYPGLVNYNYSYALNFVRCSNNISDLANSRVPCLSGNTSLVYVNITGYPLFSNDVPKSCEVISTVPAFYEITVKNLSYETALKMQESGFDMRWSVECRDCRAKGRGCVYETRDTTYLFKCEKEYDYEAELRLIYTYFVAMFLFAIIGTVRFILLPVVILAFILHKYFTMRKKIDVRENSSQDQHPSTPERYTYPDILAMSNNFKDKIGQGCFGSVYKGQLPGGCSIAVKIFGSSKLGEENFINEVSTISKIQHPNVVPFLGFCSEGSKYALVTQYMPNGSLDKYIFSNSHSFSWEKLHEIALGTAQGIEFLHGRSGACIVHFDIKPQNILLDQNFIPKIADFCLAKLYPKKHDFMSMCATSETIGYMAPELISRGLGAVSCKSDVYSFGMLLLELASKRRKVDVDAINSSKVHFPSWVYELNERGDLELENATKSDATIARKLLIIGLWCTQTKASQRPSMTRVVEMLRGKIDDLEMPPKPVFFSAQDKCMIEAQSDSPKEMLLPESMERSS</sequence>
<evidence type="ECO:0000256" key="10">
    <source>
        <dbReference type="ARBA" id="ARBA00023136"/>
    </source>
</evidence>
<dbReference type="PANTHER" id="PTHR27009">
    <property type="entry name" value="RUST RESISTANCE KINASE LR10-RELATED"/>
    <property type="match status" value="1"/>
</dbReference>
<dbReference type="PROSITE" id="PS50011">
    <property type="entry name" value="PROTEIN_KINASE_DOM"/>
    <property type="match status" value="1"/>
</dbReference>
<keyword evidence="7 16" id="KW-0418">Kinase</keyword>
<feature type="transmembrane region" description="Helical" evidence="13">
    <location>
        <begin position="247"/>
        <end position="277"/>
    </location>
</feature>
<dbReference type="InterPro" id="IPR001245">
    <property type="entry name" value="Ser-Thr/Tyr_kinase_cat_dom"/>
</dbReference>
<dbReference type="SMART" id="SM00220">
    <property type="entry name" value="S_TKc"/>
    <property type="match status" value="1"/>
</dbReference>
<evidence type="ECO:0000256" key="6">
    <source>
        <dbReference type="ARBA" id="ARBA00022741"/>
    </source>
</evidence>
<evidence type="ECO:0000259" key="15">
    <source>
        <dbReference type="PROSITE" id="PS50011"/>
    </source>
</evidence>
<dbReference type="eggNOG" id="KOG1187">
    <property type="taxonomic scope" value="Eukaryota"/>
</dbReference>
<keyword evidence="17" id="KW-1185">Reference proteome</keyword>
<evidence type="ECO:0000256" key="12">
    <source>
        <dbReference type="PROSITE-ProRule" id="PRU10141"/>
    </source>
</evidence>
<dbReference type="GO" id="GO:0016020">
    <property type="term" value="C:membrane"/>
    <property type="evidence" value="ECO:0007669"/>
    <property type="project" value="UniProtKB-SubCell"/>
</dbReference>
<evidence type="ECO:0000256" key="11">
    <source>
        <dbReference type="ARBA" id="ARBA00023180"/>
    </source>
</evidence>
<evidence type="ECO:0000256" key="1">
    <source>
        <dbReference type="ARBA" id="ARBA00004479"/>
    </source>
</evidence>
<organism evidence="16 17">
    <name type="scientific">Theobroma cacao</name>
    <name type="common">Cacao</name>
    <name type="synonym">Cocoa</name>
    <dbReference type="NCBI Taxonomy" id="3641"/>
    <lineage>
        <taxon>Eukaryota</taxon>
        <taxon>Viridiplantae</taxon>
        <taxon>Streptophyta</taxon>
        <taxon>Embryophyta</taxon>
        <taxon>Tracheophyta</taxon>
        <taxon>Spermatophyta</taxon>
        <taxon>Magnoliopsida</taxon>
        <taxon>eudicotyledons</taxon>
        <taxon>Gunneridae</taxon>
        <taxon>Pentapetalae</taxon>
        <taxon>rosids</taxon>
        <taxon>malvids</taxon>
        <taxon>Malvales</taxon>
        <taxon>Malvaceae</taxon>
        <taxon>Byttnerioideae</taxon>
        <taxon>Theobroma</taxon>
    </lineage>
</organism>
<protein>
    <submittedName>
        <fullName evidence="16">Kinase, putative</fullName>
    </submittedName>
</protein>
<keyword evidence="9 13" id="KW-1133">Transmembrane helix</keyword>
<dbReference type="InterPro" id="IPR045874">
    <property type="entry name" value="LRK10/LRL21-25-like"/>
</dbReference>
<dbReference type="InterPro" id="IPR025287">
    <property type="entry name" value="WAK_GUB"/>
</dbReference>
<feature type="binding site" evidence="12">
    <location>
        <position position="343"/>
    </location>
    <ligand>
        <name>ATP</name>
        <dbReference type="ChEBI" id="CHEBI:30616"/>
    </ligand>
</feature>
<dbReference type="Proteomes" id="UP000026915">
    <property type="component" value="Chromosome 2"/>
</dbReference>
<keyword evidence="5 14" id="KW-0732">Signal</keyword>
<feature type="signal peptide" evidence="14">
    <location>
        <begin position="1"/>
        <end position="21"/>
    </location>
</feature>
<feature type="domain" description="Protein kinase" evidence="15">
    <location>
        <begin position="315"/>
        <end position="597"/>
    </location>
</feature>
<dbReference type="Gramene" id="EOY01270">
    <property type="protein sequence ID" value="EOY01270"/>
    <property type="gene ID" value="TCM_011215"/>
</dbReference>
<dbReference type="InterPro" id="IPR008271">
    <property type="entry name" value="Ser/Thr_kinase_AS"/>
</dbReference>
<accession>A0A061E8F3</accession>
<name>A0A061E8F3_THECC</name>
<dbReference type="GO" id="GO:0005524">
    <property type="term" value="F:ATP binding"/>
    <property type="evidence" value="ECO:0007669"/>
    <property type="project" value="UniProtKB-UniRule"/>
</dbReference>
<dbReference type="Pfam" id="PF07714">
    <property type="entry name" value="PK_Tyr_Ser-Thr"/>
    <property type="match status" value="1"/>
</dbReference>
<evidence type="ECO:0000313" key="17">
    <source>
        <dbReference type="Proteomes" id="UP000026915"/>
    </source>
</evidence>
<evidence type="ECO:0000256" key="4">
    <source>
        <dbReference type="ARBA" id="ARBA00022692"/>
    </source>
</evidence>
<dbReference type="Gene3D" id="3.30.200.20">
    <property type="entry name" value="Phosphorylase Kinase, domain 1"/>
    <property type="match status" value="1"/>
</dbReference>
<keyword evidence="4 13" id="KW-0812">Transmembrane</keyword>
<dbReference type="PROSITE" id="PS00107">
    <property type="entry name" value="PROTEIN_KINASE_ATP"/>
    <property type="match status" value="1"/>
</dbReference>
<dbReference type="InterPro" id="IPR000719">
    <property type="entry name" value="Prot_kinase_dom"/>
</dbReference>
<evidence type="ECO:0000256" key="7">
    <source>
        <dbReference type="ARBA" id="ARBA00022777"/>
    </source>
</evidence>
<evidence type="ECO:0000256" key="8">
    <source>
        <dbReference type="ARBA" id="ARBA00022840"/>
    </source>
</evidence>
<dbReference type="InterPro" id="IPR011009">
    <property type="entry name" value="Kinase-like_dom_sf"/>
</dbReference>
<dbReference type="Gene3D" id="1.10.510.10">
    <property type="entry name" value="Transferase(Phosphotransferase) domain 1"/>
    <property type="match status" value="1"/>
</dbReference>
<reference evidence="16 17" key="1">
    <citation type="journal article" date="2013" name="Genome Biol.">
        <title>The genome sequence of the most widely cultivated cacao type and its use to identify candidate genes regulating pod color.</title>
        <authorList>
            <person name="Motamayor J.C."/>
            <person name="Mockaitis K."/>
            <person name="Schmutz J."/>
            <person name="Haiminen N."/>
            <person name="Iii D.L."/>
            <person name="Cornejo O."/>
            <person name="Findley S.D."/>
            <person name="Zheng P."/>
            <person name="Utro F."/>
            <person name="Royaert S."/>
            <person name="Saski C."/>
            <person name="Jenkins J."/>
            <person name="Podicheti R."/>
            <person name="Zhao M."/>
            <person name="Scheffler B.E."/>
            <person name="Stack J.C."/>
            <person name="Feltus F.A."/>
            <person name="Mustiga G.M."/>
            <person name="Amores F."/>
            <person name="Phillips W."/>
            <person name="Marelli J.P."/>
            <person name="May G.D."/>
            <person name="Shapiro H."/>
            <person name="Ma J."/>
            <person name="Bustamante C.D."/>
            <person name="Schnell R.J."/>
            <person name="Main D."/>
            <person name="Gilbert D."/>
            <person name="Parida L."/>
            <person name="Kuhn D.N."/>
        </authorList>
    </citation>
    <scope>NUCLEOTIDE SEQUENCE [LARGE SCALE GENOMIC DNA]</scope>
    <source>
        <strain evidence="17">cv. Matina 1-6</strain>
    </source>
</reference>
<keyword evidence="6 12" id="KW-0547">Nucleotide-binding</keyword>
<dbReference type="AlphaFoldDB" id="A0A061E8F3"/>
<evidence type="ECO:0000256" key="9">
    <source>
        <dbReference type="ARBA" id="ARBA00022989"/>
    </source>
</evidence>